<evidence type="ECO:0000259" key="2">
    <source>
        <dbReference type="Pfam" id="PF18912"/>
    </source>
</evidence>
<dbReference type="AlphaFoldDB" id="A0A939BW74"/>
<sequence>MANKLVAQAFFPIVYRLLEQAAICCSCLRQFPLIDAPFCHRCGRPMAGKREGVCGDCQRFGRDSLTQNRSLFTYNEWGKALISRFKYRGDERLAQLSGCLLSVAFYRYYADRRFQIIANVPLHRLRLEERGFNQTQKMTEILGKNIKVPVLPLLDRVKSTDKLSKTQGKAARFRSMKSAFRLNPEPFTRFQGRTVSVLLIDDIYTTGSTIRSCADTILYSGVVFPVEVCSLTLFR</sequence>
<name>A0A939BW74_9BACL</name>
<dbReference type="InterPro" id="IPR051910">
    <property type="entry name" value="ComF/GntX_DNA_util-trans"/>
</dbReference>
<organism evidence="3 4">
    <name type="scientific">Brevibacillus fulvus</name>
    <dbReference type="NCBI Taxonomy" id="1125967"/>
    <lineage>
        <taxon>Bacteria</taxon>
        <taxon>Bacillati</taxon>
        <taxon>Bacillota</taxon>
        <taxon>Bacilli</taxon>
        <taxon>Bacillales</taxon>
        <taxon>Paenibacillaceae</taxon>
        <taxon>Brevibacillus</taxon>
    </lineage>
</organism>
<evidence type="ECO:0000256" key="1">
    <source>
        <dbReference type="ARBA" id="ARBA00008007"/>
    </source>
</evidence>
<reference evidence="3" key="1">
    <citation type="submission" date="2021-01" db="EMBL/GenBank/DDBJ databases">
        <title>Genomic Encyclopedia of Type Strains, Phase IV (KMG-IV): sequencing the most valuable type-strain genomes for metagenomic binning, comparative biology and taxonomic classification.</title>
        <authorList>
            <person name="Goeker M."/>
        </authorList>
    </citation>
    <scope>NUCLEOTIDE SEQUENCE</scope>
    <source>
        <strain evidence="3">DSM 25523</strain>
    </source>
</reference>
<dbReference type="Gene3D" id="3.40.50.2020">
    <property type="match status" value="1"/>
</dbReference>
<proteinExistence type="inferred from homology"/>
<comment type="caution">
    <text evidence="3">The sequence shown here is derived from an EMBL/GenBank/DDBJ whole genome shotgun (WGS) entry which is preliminary data.</text>
</comment>
<dbReference type="InterPro" id="IPR044005">
    <property type="entry name" value="DZR_2"/>
</dbReference>
<dbReference type="InterPro" id="IPR029057">
    <property type="entry name" value="PRTase-like"/>
</dbReference>
<dbReference type="Proteomes" id="UP000717624">
    <property type="component" value="Unassembled WGS sequence"/>
</dbReference>
<dbReference type="EMBL" id="JAFBEB010000012">
    <property type="protein sequence ID" value="MBM7591511.1"/>
    <property type="molecule type" value="Genomic_DNA"/>
</dbReference>
<protein>
    <submittedName>
        <fullName evidence="3">Competence protein ComFC</fullName>
    </submittedName>
</protein>
<dbReference type="PANTHER" id="PTHR47505:SF1">
    <property type="entry name" value="DNA UTILIZATION PROTEIN YHGH"/>
    <property type="match status" value="1"/>
</dbReference>
<dbReference type="SUPFAM" id="SSF53271">
    <property type="entry name" value="PRTase-like"/>
    <property type="match status" value="1"/>
</dbReference>
<dbReference type="InterPro" id="IPR000836">
    <property type="entry name" value="PRTase_dom"/>
</dbReference>
<comment type="similarity">
    <text evidence="1">Belongs to the ComF/GntX family.</text>
</comment>
<evidence type="ECO:0000313" key="4">
    <source>
        <dbReference type="Proteomes" id="UP000717624"/>
    </source>
</evidence>
<gene>
    <name evidence="3" type="ORF">JOD01_003162</name>
</gene>
<dbReference type="PANTHER" id="PTHR47505">
    <property type="entry name" value="DNA UTILIZATION PROTEIN YHGH"/>
    <property type="match status" value="1"/>
</dbReference>
<dbReference type="Pfam" id="PF18912">
    <property type="entry name" value="DZR_2"/>
    <property type="match status" value="1"/>
</dbReference>
<dbReference type="CDD" id="cd06223">
    <property type="entry name" value="PRTases_typeI"/>
    <property type="match status" value="1"/>
</dbReference>
<feature type="domain" description="Double zinc ribbon" evidence="2">
    <location>
        <begin position="19"/>
        <end position="58"/>
    </location>
</feature>
<evidence type="ECO:0000313" key="3">
    <source>
        <dbReference type="EMBL" id="MBM7591511.1"/>
    </source>
</evidence>
<accession>A0A939BW74</accession>
<dbReference type="RefSeq" id="WP_204519220.1">
    <property type="nucleotide sequence ID" value="NZ_BAABIN010000019.1"/>
</dbReference>
<keyword evidence="4" id="KW-1185">Reference proteome</keyword>